<reference evidence="5 6" key="1">
    <citation type="submission" date="2017-10" db="EMBL/GenBank/DDBJ databases">
        <title>Analysis of the genome sequences of Rhizobium populations associated to common bean (phaseolus vulgaris).</title>
        <authorList>
            <person name="Bustos P."/>
            <person name="Santamaria R.I."/>
            <person name="Miranda-Sanchez F."/>
            <person name="Perez-Carrascal O."/>
            <person name="Juarez S."/>
            <person name="Lozano L."/>
            <person name="Martinez-Flores I."/>
            <person name="Vinuesa P."/>
            <person name="Martinez-Romero E."/>
            <person name="Cevallos M.A."/>
            <person name="Romero D."/>
            <person name="Davila G."/>
            <person name="Gonzalez V."/>
        </authorList>
    </citation>
    <scope>NUCLEOTIDE SEQUENCE [LARGE SCALE GENOMIC DNA]</scope>
    <source>
        <strain evidence="5 6">NXT3</strain>
        <plasmid evidence="6">Plasmid psfrenxt3c</plasmid>
    </source>
</reference>
<protein>
    <submittedName>
        <fullName evidence="5">Transcriptional activator TraR 2</fullName>
    </submittedName>
</protein>
<keyword evidence="3" id="KW-0804">Transcription</keyword>
<dbReference type="Gene3D" id="3.30.450.80">
    <property type="entry name" value="Transcription factor LuxR-like, autoinducer-binding domain"/>
    <property type="match status" value="1"/>
</dbReference>
<accession>A0A2L0HCV8</accession>
<dbReference type="Gene3D" id="1.10.10.10">
    <property type="entry name" value="Winged helix-like DNA-binding domain superfamily/Winged helix DNA-binding domain"/>
    <property type="match status" value="1"/>
</dbReference>
<organism evidence="5 6">
    <name type="scientific">Rhizobium fredii</name>
    <name type="common">Sinorhizobium fredii</name>
    <dbReference type="NCBI Taxonomy" id="380"/>
    <lineage>
        <taxon>Bacteria</taxon>
        <taxon>Pseudomonadati</taxon>
        <taxon>Pseudomonadota</taxon>
        <taxon>Alphaproteobacteria</taxon>
        <taxon>Hyphomicrobiales</taxon>
        <taxon>Rhizobiaceae</taxon>
        <taxon>Sinorhizobium/Ensifer group</taxon>
        <taxon>Sinorhizobium</taxon>
    </lineage>
</organism>
<geneLocation type="plasmid" evidence="6">
    <name>psfrenxt3c</name>
</geneLocation>
<sequence>MRQWLDKLTDLAAIPGDERIIKHGLANFTEEFGFVGYAYVNMLSSRAHVVSNYGPEWQAHYAEQHYFEIDPVVRRARALKGAFTWSGEAEKSELSKEERSFYAHAADFGIRSGVTIPIRAAHGTLAMFTLASGKPESEMKHGLDPLAAAAAVGQLHARISFTDLAPTLPQPDFFDSVMADYLYWISEGKTKREVAGIHNVSYDNVRSKIREARKHIKTGNTTHLVSTAIRMGLI</sequence>
<dbReference type="SUPFAM" id="SSF46894">
    <property type="entry name" value="C-terminal effector domain of the bipartite response regulators"/>
    <property type="match status" value="1"/>
</dbReference>
<dbReference type="GO" id="GO:0006355">
    <property type="term" value="P:regulation of DNA-templated transcription"/>
    <property type="evidence" value="ECO:0007669"/>
    <property type="project" value="InterPro"/>
</dbReference>
<dbReference type="NCBIfam" id="NF010444">
    <property type="entry name" value="PRK13870.1"/>
    <property type="match status" value="1"/>
</dbReference>
<keyword evidence="5" id="KW-0614">Plasmid</keyword>
<evidence type="ECO:0000256" key="3">
    <source>
        <dbReference type="ARBA" id="ARBA00023163"/>
    </source>
</evidence>
<dbReference type="InterPro" id="IPR005143">
    <property type="entry name" value="TF_LuxR_autoind-bd_dom"/>
</dbReference>
<dbReference type="GO" id="GO:0003677">
    <property type="term" value="F:DNA binding"/>
    <property type="evidence" value="ECO:0007669"/>
    <property type="project" value="UniProtKB-KW"/>
</dbReference>
<dbReference type="RefSeq" id="WP_104840787.1">
    <property type="nucleotide sequence ID" value="NZ_CP024310.1"/>
</dbReference>
<dbReference type="Proteomes" id="UP000239340">
    <property type="component" value="Plasmid pSfreNXT3c"/>
</dbReference>
<dbReference type="SUPFAM" id="SSF75516">
    <property type="entry name" value="Pheromone-binding domain of LuxR-like quorum-sensing transcription factors"/>
    <property type="match status" value="1"/>
</dbReference>
<dbReference type="InterPro" id="IPR016032">
    <property type="entry name" value="Sig_transdc_resp-reg_C-effctor"/>
</dbReference>
<gene>
    <name evidence="5" type="primary">traR-2</name>
    <name evidence="5" type="ORF">NXT3_PC00163</name>
</gene>
<dbReference type="Pfam" id="PF03472">
    <property type="entry name" value="Autoind_bind"/>
    <property type="match status" value="1"/>
</dbReference>
<keyword evidence="2" id="KW-0238">DNA-binding</keyword>
<evidence type="ECO:0000256" key="1">
    <source>
        <dbReference type="ARBA" id="ARBA00023015"/>
    </source>
</evidence>
<feature type="domain" description="Transcription factor LuxR-like autoinducer-binding" evidence="4">
    <location>
        <begin position="22"/>
        <end position="140"/>
    </location>
</feature>
<evidence type="ECO:0000313" key="5">
    <source>
        <dbReference type="EMBL" id="AUX79340.1"/>
    </source>
</evidence>
<keyword evidence="1" id="KW-0805">Transcription regulation</keyword>
<dbReference type="AlphaFoldDB" id="A0A2L0HCV8"/>
<evidence type="ECO:0000313" key="6">
    <source>
        <dbReference type="Proteomes" id="UP000239340"/>
    </source>
</evidence>
<evidence type="ECO:0000256" key="2">
    <source>
        <dbReference type="ARBA" id="ARBA00023125"/>
    </source>
</evidence>
<dbReference type="InterPro" id="IPR036388">
    <property type="entry name" value="WH-like_DNA-bd_sf"/>
</dbReference>
<name>A0A2L0HCV8_RHIFR</name>
<dbReference type="InterPro" id="IPR036693">
    <property type="entry name" value="TF_LuxR_autoind-bd_dom_sf"/>
</dbReference>
<dbReference type="EMBL" id="CP024310">
    <property type="protein sequence ID" value="AUX79340.1"/>
    <property type="molecule type" value="Genomic_DNA"/>
</dbReference>
<proteinExistence type="predicted"/>
<evidence type="ECO:0000259" key="4">
    <source>
        <dbReference type="Pfam" id="PF03472"/>
    </source>
</evidence>